<keyword evidence="2" id="KW-1185">Reference proteome</keyword>
<evidence type="ECO:0000313" key="1">
    <source>
        <dbReference type="EMBL" id="WMV54996.1"/>
    </source>
</evidence>
<dbReference type="InterPro" id="IPR043128">
    <property type="entry name" value="Rev_trsase/Diguanyl_cyclase"/>
</dbReference>
<dbReference type="AlphaFoldDB" id="A0AAF0V171"/>
<reference evidence="1" key="1">
    <citation type="submission" date="2023-08" db="EMBL/GenBank/DDBJ databases">
        <title>A de novo genome assembly of Solanum verrucosum Schlechtendal, a Mexican diploid species geographically isolated from the other diploid A-genome species in potato relatives.</title>
        <authorList>
            <person name="Hosaka K."/>
        </authorList>
    </citation>
    <scope>NUCLEOTIDE SEQUENCE</scope>
    <source>
        <tissue evidence="1">Young leaves</tissue>
    </source>
</reference>
<dbReference type="Gene3D" id="3.30.70.270">
    <property type="match status" value="1"/>
</dbReference>
<evidence type="ECO:0000313" key="2">
    <source>
        <dbReference type="Proteomes" id="UP001234989"/>
    </source>
</evidence>
<dbReference type="InterPro" id="IPR050951">
    <property type="entry name" value="Retrovirus_Pol_polyprotein"/>
</dbReference>
<dbReference type="FunFam" id="3.30.70.270:FF:000020">
    <property type="entry name" value="Transposon Tf2-6 polyprotein-like Protein"/>
    <property type="match status" value="1"/>
</dbReference>
<proteinExistence type="predicted"/>
<dbReference type="EMBL" id="CP133622">
    <property type="protein sequence ID" value="WMV54996.1"/>
    <property type="molecule type" value="Genomic_DNA"/>
</dbReference>
<dbReference type="PANTHER" id="PTHR37984:SF5">
    <property type="entry name" value="PROTEIN NYNRIN-LIKE"/>
    <property type="match status" value="1"/>
</dbReference>
<dbReference type="Proteomes" id="UP001234989">
    <property type="component" value="Chromosome 11"/>
</dbReference>
<name>A0AAF0V171_SOLVR</name>
<sequence length="117" mass="12937">MVDPTKIEVVHDWARPTSVTEVRSFVRLASYYNWFVEGFSTIASSLTQLTCLYVPFEWPEVCDLSSQNLKELLTATLILTLPVEGEGFMVYCKASGVGFGLCIHAEGMGCCLCIEAT</sequence>
<dbReference type="PANTHER" id="PTHR37984">
    <property type="entry name" value="PROTEIN CBG26694"/>
    <property type="match status" value="1"/>
</dbReference>
<dbReference type="SUPFAM" id="SSF56672">
    <property type="entry name" value="DNA/RNA polymerases"/>
    <property type="match status" value="1"/>
</dbReference>
<dbReference type="InterPro" id="IPR043502">
    <property type="entry name" value="DNA/RNA_pol_sf"/>
</dbReference>
<gene>
    <name evidence="1" type="ORF">MTR67_048381</name>
</gene>
<organism evidence="1 2">
    <name type="scientific">Solanum verrucosum</name>
    <dbReference type="NCBI Taxonomy" id="315347"/>
    <lineage>
        <taxon>Eukaryota</taxon>
        <taxon>Viridiplantae</taxon>
        <taxon>Streptophyta</taxon>
        <taxon>Embryophyta</taxon>
        <taxon>Tracheophyta</taxon>
        <taxon>Spermatophyta</taxon>
        <taxon>Magnoliopsida</taxon>
        <taxon>eudicotyledons</taxon>
        <taxon>Gunneridae</taxon>
        <taxon>Pentapetalae</taxon>
        <taxon>asterids</taxon>
        <taxon>lamiids</taxon>
        <taxon>Solanales</taxon>
        <taxon>Solanaceae</taxon>
        <taxon>Solanoideae</taxon>
        <taxon>Solaneae</taxon>
        <taxon>Solanum</taxon>
    </lineage>
</organism>
<accession>A0AAF0V171</accession>
<protein>
    <submittedName>
        <fullName evidence="1">Uncharacterized protein</fullName>
    </submittedName>
</protein>